<comment type="caution">
    <text evidence="2">The sequence shown here is derived from an EMBL/GenBank/DDBJ whole genome shotgun (WGS) entry which is preliminary data.</text>
</comment>
<name>A0AAW3TX37_9SPHN</name>
<dbReference type="EMBL" id="JACIDB010000012">
    <property type="protein sequence ID" value="MBB3877187.1"/>
    <property type="molecule type" value="Genomic_DNA"/>
</dbReference>
<keyword evidence="3" id="KW-1185">Reference proteome</keyword>
<dbReference type="AlphaFoldDB" id="A0AAW3TX37"/>
<proteinExistence type="predicted"/>
<dbReference type="Proteomes" id="UP000528945">
    <property type="component" value="Unassembled WGS sequence"/>
</dbReference>
<dbReference type="GeneID" id="78488347"/>
<sequence length="79" mass="8859">MQDIKDEQTYLARRERAERTLAMSSVHECARAAHLRLAALYSAKRASLFNDGGSMTNNLPSDDPLSRRSDQIEIIRAPA</sequence>
<organism evidence="2 3">
    <name type="scientific">Sphingomonas aquatilis</name>
    <dbReference type="NCBI Taxonomy" id="93063"/>
    <lineage>
        <taxon>Bacteria</taxon>
        <taxon>Pseudomonadati</taxon>
        <taxon>Pseudomonadota</taxon>
        <taxon>Alphaproteobacteria</taxon>
        <taxon>Sphingomonadales</taxon>
        <taxon>Sphingomonadaceae</taxon>
        <taxon>Sphingomonas</taxon>
    </lineage>
</organism>
<feature type="region of interest" description="Disordered" evidence="1">
    <location>
        <begin position="51"/>
        <end position="79"/>
    </location>
</feature>
<evidence type="ECO:0000313" key="3">
    <source>
        <dbReference type="Proteomes" id="UP000528945"/>
    </source>
</evidence>
<reference evidence="2 3" key="1">
    <citation type="submission" date="2020-08" db="EMBL/GenBank/DDBJ databases">
        <title>Genomic Encyclopedia of Type Strains, Phase IV (KMG-IV): sequencing the most valuable type-strain genomes for metagenomic binning, comparative biology and taxonomic classification.</title>
        <authorList>
            <person name="Goeker M."/>
        </authorList>
    </citation>
    <scope>NUCLEOTIDE SEQUENCE [LARGE SCALE GENOMIC DNA]</scope>
    <source>
        <strain evidence="2 3">DSM 15581</strain>
    </source>
</reference>
<feature type="compositionally biased region" description="Basic and acidic residues" evidence="1">
    <location>
        <begin position="64"/>
        <end position="73"/>
    </location>
</feature>
<dbReference type="RefSeq" id="WP_126053449.1">
    <property type="nucleotide sequence ID" value="NZ_JACIDB010000012.1"/>
</dbReference>
<accession>A0AAW3TX37</accession>
<evidence type="ECO:0000313" key="2">
    <source>
        <dbReference type="EMBL" id="MBB3877187.1"/>
    </source>
</evidence>
<protein>
    <submittedName>
        <fullName evidence="2">Uncharacterized protein</fullName>
    </submittedName>
</protein>
<evidence type="ECO:0000256" key="1">
    <source>
        <dbReference type="SAM" id="MobiDB-lite"/>
    </source>
</evidence>
<gene>
    <name evidence="2" type="ORF">GGR47_003455</name>
</gene>